<comment type="function">
    <text evidence="7">Catalyzes the formation of acetyl phosphate from acetate and ATP. Can also catalyze the reverse reaction.</text>
</comment>
<comment type="catalytic activity">
    <reaction evidence="7">
        <text>acetate + ATP = acetyl phosphate + ADP</text>
        <dbReference type="Rhea" id="RHEA:11352"/>
        <dbReference type="ChEBI" id="CHEBI:22191"/>
        <dbReference type="ChEBI" id="CHEBI:30089"/>
        <dbReference type="ChEBI" id="CHEBI:30616"/>
        <dbReference type="ChEBI" id="CHEBI:456216"/>
        <dbReference type="EC" id="2.7.2.1"/>
    </reaction>
</comment>
<proteinExistence type="inferred from homology"/>
<accession>A0A174QFF5</accession>
<name>A0A174QFF5_9FIRM</name>
<dbReference type="EMBL" id="QVME01000005">
    <property type="protein sequence ID" value="RGE67337.1"/>
    <property type="molecule type" value="Genomic_DNA"/>
</dbReference>
<reference evidence="9 11" key="1">
    <citation type="submission" date="2015-09" db="EMBL/GenBank/DDBJ databases">
        <authorList>
            <consortium name="Pathogen Informatics"/>
        </authorList>
    </citation>
    <scope>NUCLEOTIDE SEQUENCE [LARGE SCALE GENOMIC DNA]</scope>
    <source>
        <strain evidence="9 11">2789STDY5834939</strain>
    </source>
</reference>
<sequence length="400" mass="43796">MDNVFVVNAGSSTLKYQLINMENESVVASGNCERIGIAGGIITYKYGDGQKKVINIDLPTHKDALDHVVELLMNGETKVIESMDDIVAVGHRLALSLSMSNEITPEVMKDIESTRDMFPLHLPAMVTGVHACEQTFAGKVQVAVYDNSFHLTMPKKAYMYAIPYEYYEKYGMRRFGYHGTSHRYVSLRLAKLLGKKPEELKIVTCHLGNGSSICAIDGGKSVDTSMGYTALAGLMMGTRTGDIDPSLLQPIARKENLTLDEVHNIINKKSGMLGVSGVSSDDRDIQEAANSGNERAALALEMRNYQIQKFIGSYTAAMNGIDALIFTGGIGEHSADVRAGVCKNMDFFGIKLDEAKNAVCTGAETDLSAPDSRVKIWVIPTNEELMIARDAYDIYRSKHA</sequence>
<feature type="binding site" evidence="7">
    <location>
        <begin position="206"/>
        <end position="210"/>
    </location>
    <ligand>
        <name>ATP</name>
        <dbReference type="ChEBI" id="CHEBI:30616"/>
    </ligand>
</feature>
<dbReference type="PRINTS" id="PR00471">
    <property type="entry name" value="ACETATEKNASE"/>
</dbReference>
<evidence type="ECO:0000256" key="6">
    <source>
        <dbReference type="ARBA" id="ARBA00022840"/>
    </source>
</evidence>
<comment type="similarity">
    <text evidence="1 7 8">Belongs to the acetokinase family.</text>
</comment>
<keyword evidence="7" id="KW-0460">Magnesium</keyword>
<dbReference type="GO" id="GO:0000287">
    <property type="term" value="F:magnesium ion binding"/>
    <property type="evidence" value="ECO:0007669"/>
    <property type="project" value="UniProtKB-UniRule"/>
</dbReference>
<comment type="pathway">
    <text evidence="7">Metabolic intermediate biosynthesis; acetyl-CoA biosynthesis; acetyl-CoA from acetate: step 1/2.</text>
</comment>
<comment type="cofactor">
    <cofactor evidence="7">
        <name>Mg(2+)</name>
        <dbReference type="ChEBI" id="CHEBI:18420"/>
    </cofactor>
    <cofactor evidence="7">
        <name>Mn(2+)</name>
        <dbReference type="ChEBI" id="CHEBI:29035"/>
    </cofactor>
    <text evidence="7">Mg(2+). Can also accept Mn(2+).</text>
</comment>
<dbReference type="InterPro" id="IPR000890">
    <property type="entry name" value="Aliphatic_acid_kin_short-chain"/>
</dbReference>
<protein>
    <recommendedName>
        <fullName evidence="7">Acetate kinase</fullName>
        <ecNumber evidence="7">2.7.2.1</ecNumber>
    </recommendedName>
    <alternativeName>
        <fullName evidence="7">Acetokinase</fullName>
    </alternativeName>
</protein>
<dbReference type="EC" id="2.7.2.1" evidence="7"/>
<evidence type="ECO:0000256" key="7">
    <source>
        <dbReference type="HAMAP-Rule" id="MF_00020"/>
    </source>
</evidence>
<evidence type="ECO:0000256" key="3">
    <source>
        <dbReference type="ARBA" id="ARBA00022679"/>
    </source>
</evidence>
<dbReference type="PROSITE" id="PS01076">
    <property type="entry name" value="ACETATE_KINASE_2"/>
    <property type="match status" value="1"/>
</dbReference>
<dbReference type="UniPathway" id="UPA00340">
    <property type="reaction ID" value="UER00458"/>
</dbReference>
<feature type="site" description="Transition state stabilizer" evidence="7">
    <location>
        <position position="178"/>
    </location>
</feature>
<feature type="binding site" evidence="7">
    <location>
        <begin position="329"/>
        <end position="333"/>
    </location>
    <ligand>
        <name>ATP</name>
        <dbReference type="ChEBI" id="CHEBI:30616"/>
    </ligand>
</feature>
<dbReference type="PIRSF" id="PIRSF000722">
    <property type="entry name" value="Acetate_prop_kin"/>
    <property type="match status" value="1"/>
</dbReference>
<dbReference type="AlphaFoldDB" id="A0A174QFF5"/>
<feature type="binding site" evidence="7">
    <location>
        <position position="15"/>
    </location>
    <ligand>
        <name>ATP</name>
        <dbReference type="ChEBI" id="CHEBI:30616"/>
    </ligand>
</feature>
<dbReference type="GO" id="GO:0005524">
    <property type="term" value="F:ATP binding"/>
    <property type="evidence" value="ECO:0007669"/>
    <property type="project" value="UniProtKB-KW"/>
</dbReference>
<dbReference type="Proteomes" id="UP000260828">
    <property type="component" value="Unassembled WGS sequence"/>
</dbReference>
<dbReference type="Pfam" id="PF00871">
    <property type="entry name" value="Acetate_kinase"/>
    <property type="match status" value="1"/>
</dbReference>
<evidence type="ECO:0000256" key="8">
    <source>
        <dbReference type="RuleBase" id="RU003835"/>
    </source>
</evidence>
<dbReference type="GO" id="GO:0006085">
    <property type="term" value="P:acetyl-CoA biosynthetic process"/>
    <property type="evidence" value="ECO:0007669"/>
    <property type="project" value="UniProtKB-UniRule"/>
</dbReference>
<dbReference type="RefSeq" id="WP_055244975.1">
    <property type="nucleotide sequence ID" value="NZ_CABIWA010000008.1"/>
</dbReference>
<dbReference type="Proteomes" id="UP000095765">
    <property type="component" value="Unassembled WGS sequence"/>
</dbReference>
<evidence type="ECO:0000256" key="1">
    <source>
        <dbReference type="ARBA" id="ARBA00008748"/>
    </source>
</evidence>
<dbReference type="NCBIfam" id="TIGR00016">
    <property type="entry name" value="ackA"/>
    <property type="match status" value="1"/>
</dbReference>
<dbReference type="PANTHER" id="PTHR21060">
    <property type="entry name" value="ACETATE KINASE"/>
    <property type="match status" value="1"/>
</dbReference>
<dbReference type="InterPro" id="IPR043129">
    <property type="entry name" value="ATPase_NBD"/>
</dbReference>
<evidence type="ECO:0000256" key="4">
    <source>
        <dbReference type="ARBA" id="ARBA00022741"/>
    </source>
</evidence>
<keyword evidence="5 7" id="KW-0418">Kinase</keyword>
<keyword evidence="7" id="KW-0479">Metal-binding</keyword>
<keyword evidence="2 7" id="KW-0963">Cytoplasm</keyword>
<evidence type="ECO:0000313" key="9">
    <source>
        <dbReference type="EMBL" id="CUP69688.1"/>
    </source>
</evidence>
<organism evidence="9 11">
    <name type="scientific">Anaerotruncus colihominis</name>
    <dbReference type="NCBI Taxonomy" id="169435"/>
    <lineage>
        <taxon>Bacteria</taxon>
        <taxon>Bacillati</taxon>
        <taxon>Bacillota</taxon>
        <taxon>Clostridia</taxon>
        <taxon>Eubacteriales</taxon>
        <taxon>Oscillospiraceae</taxon>
        <taxon>Anaerotruncus</taxon>
    </lineage>
</organism>
<dbReference type="Gene3D" id="3.30.420.40">
    <property type="match status" value="2"/>
</dbReference>
<dbReference type="InterPro" id="IPR023865">
    <property type="entry name" value="Aliphatic_acid_kinase_CS"/>
</dbReference>
<comment type="subcellular location">
    <subcellularLocation>
        <location evidence="7">Cytoplasm</location>
    </subcellularLocation>
</comment>
<feature type="binding site" evidence="7">
    <location>
        <position position="8"/>
    </location>
    <ligand>
        <name>Mg(2+)</name>
        <dbReference type="ChEBI" id="CHEBI:18420"/>
    </ligand>
</feature>
<dbReference type="PANTHER" id="PTHR21060:SF15">
    <property type="entry name" value="ACETATE KINASE-RELATED"/>
    <property type="match status" value="1"/>
</dbReference>
<keyword evidence="3 7" id="KW-0808">Transferase</keyword>
<keyword evidence="4 7" id="KW-0547">Nucleotide-binding</keyword>
<comment type="subunit">
    <text evidence="7">Homodimer.</text>
</comment>
<evidence type="ECO:0000313" key="10">
    <source>
        <dbReference type="EMBL" id="RGE67337.1"/>
    </source>
</evidence>
<reference evidence="10 12" key="2">
    <citation type="submission" date="2018-08" db="EMBL/GenBank/DDBJ databases">
        <title>A genome reference for cultivated species of the human gut microbiota.</title>
        <authorList>
            <person name="Zou Y."/>
            <person name="Xue W."/>
            <person name="Luo G."/>
        </authorList>
    </citation>
    <scope>NUCLEOTIDE SEQUENCE [LARGE SCALE GENOMIC DNA]</scope>
    <source>
        <strain evidence="10 12">TF05-12AC</strain>
    </source>
</reference>
<evidence type="ECO:0000256" key="2">
    <source>
        <dbReference type="ARBA" id="ARBA00022490"/>
    </source>
</evidence>
<feature type="binding site" evidence="7">
    <location>
        <position position="383"/>
    </location>
    <ligand>
        <name>Mg(2+)</name>
        <dbReference type="ChEBI" id="CHEBI:18420"/>
    </ligand>
</feature>
<dbReference type="GO" id="GO:0008776">
    <property type="term" value="F:acetate kinase activity"/>
    <property type="evidence" value="ECO:0007669"/>
    <property type="project" value="UniProtKB-UniRule"/>
</dbReference>
<evidence type="ECO:0000256" key="5">
    <source>
        <dbReference type="ARBA" id="ARBA00022777"/>
    </source>
</evidence>
<evidence type="ECO:0000313" key="12">
    <source>
        <dbReference type="Proteomes" id="UP000260828"/>
    </source>
</evidence>
<gene>
    <name evidence="9" type="primary">ackA_1</name>
    <name evidence="7" type="synonym">ackA</name>
    <name evidence="10" type="ORF">DXC40_11085</name>
    <name evidence="9" type="ORF">ERS852551_01629</name>
</gene>
<dbReference type="GO" id="GO:0005737">
    <property type="term" value="C:cytoplasm"/>
    <property type="evidence" value="ECO:0007669"/>
    <property type="project" value="UniProtKB-SubCell"/>
</dbReference>
<dbReference type="GeneID" id="72462751"/>
<dbReference type="SUPFAM" id="SSF53067">
    <property type="entry name" value="Actin-like ATPase domain"/>
    <property type="match status" value="2"/>
</dbReference>
<dbReference type="GO" id="GO:0006083">
    <property type="term" value="P:acetate metabolic process"/>
    <property type="evidence" value="ECO:0007669"/>
    <property type="project" value="TreeGrafter"/>
</dbReference>
<feature type="binding site" evidence="7">
    <location>
        <position position="92"/>
    </location>
    <ligand>
        <name>substrate</name>
    </ligand>
</feature>
<evidence type="ECO:0000313" key="11">
    <source>
        <dbReference type="Proteomes" id="UP000095765"/>
    </source>
</evidence>
<dbReference type="CDD" id="cd24010">
    <property type="entry name" value="ASKHA_NBD_AcK_PK"/>
    <property type="match status" value="1"/>
</dbReference>
<keyword evidence="6 7" id="KW-0067">ATP-binding</keyword>
<dbReference type="InterPro" id="IPR004372">
    <property type="entry name" value="Ac/propionate_kinase"/>
</dbReference>
<dbReference type="HAMAP" id="MF_00020">
    <property type="entry name" value="Acetate_kinase"/>
    <property type="match status" value="1"/>
</dbReference>
<feature type="active site" description="Proton donor/acceptor" evidence="7">
    <location>
        <position position="146"/>
    </location>
</feature>
<dbReference type="OrthoDB" id="9802453at2"/>
<feature type="site" description="Transition state stabilizer" evidence="7">
    <location>
        <position position="239"/>
    </location>
</feature>
<feature type="binding site" evidence="7">
    <location>
        <begin position="281"/>
        <end position="283"/>
    </location>
    <ligand>
        <name>ATP</name>
        <dbReference type="ChEBI" id="CHEBI:30616"/>
    </ligand>
</feature>
<dbReference type="EMBL" id="CZBE01000010">
    <property type="protein sequence ID" value="CUP69688.1"/>
    <property type="molecule type" value="Genomic_DNA"/>
</dbReference>